<evidence type="ECO:0000313" key="2">
    <source>
        <dbReference type="Proteomes" id="UP001190700"/>
    </source>
</evidence>
<dbReference type="PANTHER" id="PTHR34044">
    <property type="entry name" value="NUCLEAR PROTEIN"/>
    <property type="match status" value="1"/>
</dbReference>
<dbReference type="AlphaFoldDB" id="A0AAE0BG59"/>
<keyword evidence="2" id="KW-1185">Reference proteome</keyword>
<sequence>MSSNTVVPATIVGGGRVGQALSDMSGGLDTVVRRGESVETAEGPIYVCTRNDVLGDVVAGTPQGRRSDLVFLQNGMLQPWLEEQGLGDCTQALIYFAVAKLGEAPTDGITDVNPEGLTAVTGKWADAFAERLTSNGLTCHVLDAESFRGSMFEKLIWISAFMLVGARHEGCTVGEVESTYNSEVKTLIEELLVGTAAEAGVTFQEGAVERLCAYARSVAHFPTAVKEFEWRNGWFHGASTKALSAGNPDPFPTHSAWLKEVGAI</sequence>
<dbReference type="PANTHER" id="PTHR34044:SF1">
    <property type="entry name" value="NUCLEAR PROTEIN"/>
    <property type="match status" value="1"/>
</dbReference>
<proteinExistence type="predicted"/>
<accession>A0AAE0BG59</accession>
<dbReference type="Proteomes" id="UP001190700">
    <property type="component" value="Unassembled WGS sequence"/>
</dbReference>
<comment type="caution">
    <text evidence="1">The sequence shown here is derived from an EMBL/GenBank/DDBJ whole genome shotgun (WGS) entry which is preliminary data.</text>
</comment>
<organism evidence="1 2">
    <name type="scientific">Cymbomonas tetramitiformis</name>
    <dbReference type="NCBI Taxonomy" id="36881"/>
    <lineage>
        <taxon>Eukaryota</taxon>
        <taxon>Viridiplantae</taxon>
        <taxon>Chlorophyta</taxon>
        <taxon>Pyramimonadophyceae</taxon>
        <taxon>Pyramimonadales</taxon>
        <taxon>Pyramimonadaceae</taxon>
        <taxon>Cymbomonas</taxon>
    </lineage>
</organism>
<reference evidence="1 2" key="1">
    <citation type="journal article" date="2015" name="Genome Biol. Evol.">
        <title>Comparative Genomics of a Bacterivorous Green Alga Reveals Evolutionary Causalities and Consequences of Phago-Mixotrophic Mode of Nutrition.</title>
        <authorList>
            <person name="Burns J.A."/>
            <person name="Paasch A."/>
            <person name="Narechania A."/>
            <person name="Kim E."/>
        </authorList>
    </citation>
    <scope>NUCLEOTIDE SEQUENCE [LARGE SCALE GENOMIC DNA]</scope>
    <source>
        <strain evidence="1 2">PLY_AMNH</strain>
    </source>
</reference>
<dbReference type="EMBL" id="LGRX02035336">
    <property type="protein sequence ID" value="KAK3235265.1"/>
    <property type="molecule type" value="Genomic_DNA"/>
</dbReference>
<evidence type="ECO:0000313" key="1">
    <source>
        <dbReference type="EMBL" id="KAK3235265.1"/>
    </source>
</evidence>
<protein>
    <submittedName>
        <fullName evidence="1">Uncharacterized protein</fullName>
    </submittedName>
</protein>
<gene>
    <name evidence="1" type="ORF">CYMTET_54530</name>
</gene>
<name>A0AAE0BG59_9CHLO</name>